<feature type="non-terminal residue" evidence="1">
    <location>
        <position position="1"/>
    </location>
</feature>
<accession>A0ABV0SES2</accession>
<gene>
    <name evidence="1" type="ORF">XENOCAPTIV_012010</name>
</gene>
<protein>
    <submittedName>
        <fullName evidence="1">Uncharacterized protein</fullName>
    </submittedName>
</protein>
<dbReference type="Proteomes" id="UP001434883">
    <property type="component" value="Unassembled WGS sequence"/>
</dbReference>
<evidence type="ECO:0000313" key="1">
    <source>
        <dbReference type="EMBL" id="MEQ2219064.1"/>
    </source>
</evidence>
<dbReference type="EMBL" id="JAHRIN010078167">
    <property type="protein sequence ID" value="MEQ2219064.1"/>
    <property type="molecule type" value="Genomic_DNA"/>
</dbReference>
<organism evidence="1 2">
    <name type="scientific">Xenoophorus captivus</name>
    <dbReference type="NCBI Taxonomy" id="1517983"/>
    <lineage>
        <taxon>Eukaryota</taxon>
        <taxon>Metazoa</taxon>
        <taxon>Chordata</taxon>
        <taxon>Craniata</taxon>
        <taxon>Vertebrata</taxon>
        <taxon>Euteleostomi</taxon>
        <taxon>Actinopterygii</taxon>
        <taxon>Neopterygii</taxon>
        <taxon>Teleostei</taxon>
        <taxon>Neoteleostei</taxon>
        <taxon>Acanthomorphata</taxon>
        <taxon>Ovalentaria</taxon>
        <taxon>Atherinomorphae</taxon>
        <taxon>Cyprinodontiformes</taxon>
        <taxon>Goodeidae</taxon>
        <taxon>Xenoophorus</taxon>
    </lineage>
</organism>
<proteinExistence type="predicted"/>
<keyword evidence="2" id="KW-1185">Reference proteome</keyword>
<comment type="caution">
    <text evidence="1">The sequence shown here is derived from an EMBL/GenBank/DDBJ whole genome shotgun (WGS) entry which is preliminary data.</text>
</comment>
<sequence>TLTCPELWQMVKQHYGNDLGLNNEEMANLQVSPESSGQTSKVQVSYWTDASQSVSPSVPHSLLTSMLTRTCRSKVARKALKKVEQASKDASHFSLLSFLFIMLLSFLPPPVEDRIGRSEELGRLFVNRVFHISANKMFELLFTDSSFTRRFMDIRRISSRALNPFLSY</sequence>
<name>A0ABV0SES2_9TELE</name>
<evidence type="ECO:0000313" key="2">
    <source>
        <dbReference type="Proteomes" id="UP001434883"/>
    </source>
</evidence>
<reference evidence="1 2" key="1">
    <citation type="submission" date="2021-06" db="EMBL/GenBank/DDBJ databases">
        <authorList>
            <person name="Palmer J.M."/>
        </authorList>
    </citation>
    <scope>NUCLEOTIDE SEQUENCE [LARGE SCALE GENOMIC DNA]</scope>
    <source>
        <strain evidence="1 2">XC_2019</strain>
        <tissue evidence="1">Muscle</tissue>
    </source>
</reference>